<dbReference type="NCBIfam" id="TIGR00259">
    <property type="entry name" value="thylakoid_BtpA"/>
    <property type="match status" value="1"/>
</dbReference>
<proteinExistence type="inferred from homology"/>
<dbReference type="KEGG" id="mri:Mal4_04530"/>
<gene>
    <name evidence="2" type="primary">sgcQ</name>
    <name evidence="2" type="ORF">Mal4_04530</name>
</gene>
<dbReference type="AlphaFoldDB" id="A0A517Z173"/>
<dbReference type="Proteomes" id="UP000320496">
    <property type="component" value="Chromosome"/>
</dbReference>
<dbReference type="OrthoDB" id="9791357at2"/>
<dbReference type="PANTHER" id="PTHR21381">
    <property type="entry name" value="ZGC:162297"/>
    <property type="match status" value="1"/>
</dbReference>
<keyword evidence="3" id="KW-1185">Reference proteome</keyword>
<evidence type="ECO:0000313" key="3">
    <source>
        <dbReference type="Proteomes" id="UP000320496"/>
    </source>
</evidence>
<dbReference type="SUPFAM" id="SSF51366">
    <property type="entry name" value="Ribulose-phoshate binding barrel"/>
    <property type="match status" value="1"/>
</dbReference>
<dbReference type="CDD" id="cd04722">
    <property type="entry name" value="TIM_phosphate_binding"/>
    <property type="match status" value="1"/>
</dbReference>
<dbReference type="RefSeq" id="WP_145366862.1">
    <property type="nucleotide sequence ID" value="NZ_CP036275.1"/>
</dbReference>
<dbReference type="PANTHER" id="PTHR21381:SF3">
    <property type="entry name" value="SGC REGION PROTEIN SGCQ-RELATED"/>
    <property type="match status" value="1"/>
</dbReference>
<accession>A0A517Z173</accession>
<dbReference type="InterPro" id="IPR011060">
    <property type="entry name" value="RibuloseP-bd_barrel"/>
</dbReference>
<evidence type="ECO:0000256" key="1">
    <source>
        <dbReference type="ARBA" id="ARBA00006007"/>
    </source>
</evidence>
<dbReference type="Pfam" id="PF03437">
    <property type="entry name" value="BtpA"/>
    <property type="match status" value="1"/>
</dbReference>
<organism evidence="2 3">
    <name type="scientific">Maioricimonas rarisocia</name>
    <dbReference type="NCBI Taxonomy" id="2528026"/>
    <lineage>
        <taxon>Bacteria</taxon>
        <taxon>Pseudomonadati</taxon>
        <taxon>Planctomycetota</taxon>
        <taxon>Planctomycetia</taxon>
        <taxon>Planctomycetales</taxon>
        <taxon>Planctomycetaceae</taxon>
        <taxon>Maioricimonas</taxon>
    </lineage>
</organism>
<dbReference type="EMBL" id="CP036275">
    <property type="protein sequence ID" value="QDU36169.1"/>
    <property type="molecule type" value="Genomic_DNA"/>
</dbReference>
<reference evidence="2 3" key="1">
    <citation type="submission" date="2019-02" db="EMBL/GenBank/DDBJ databases">
        <title>Deep-cultivation of Planctomycetes and their phenomic and genomic characterization uncovers novel biology.</title>
        <authorList>
            <person name="Wiegand S."/>
            <person name="Jogler M."/>
            <person name="Boedeker C."/>
            <person name="Pinto D."/>
            <person name="Vollmers J."/>
            <person name="Rivas-Marin E."/>
            <person name="Kohn T."/>
            <person name="Peeters S.H."/>
            <person name="Heuer A."/>
            <person name="Rast P."/>
            <person name="Oberbeckmann S."/>
            <person name="Bunk B."/>
            <person name="Jeske O."/>
            <person name="Meyerdierks A."/>
            <person name="Storesund J.E."/>
            <person name="Kallscheuer N."/>
            <person name="Luecker S."/>
            <person name="Lage O.M."/>
            <person name="Pohl T."/>
            <person name="Merkel B.J."/>
            <person name="Hornburger P."/>
            <person name="Mueller R.-W."/>
            <person name="Bruemmer F."/>
            <person name="Labrenz M."/>
            <person name="Spormann A.M."/>
            <person name="Op den Camp H."/>
            <person name="Overmann J."/>
            <person name="Amann R."/>
            <person name="Jetten M.S.M."/>
            <person name="Mascher T."/>
            <person name="Medema M.H."/>
            <person name="Devos D.P."/>
            <person name="Kaster A.-K."/>
            <person name="Ovreas L."/>
            <person name="Rohde M."/>
            <person name="Galperin M.Y."/>
            <person name="Jogler C."/>
        </authorList>
    </citation>
    <scope>NUCLEOTIDE SEQUENCE [LARGE SCALE GENOMIC DNA]</scope>
    <source>
        <strain evidence="2 3">Mal4</strain>
    </source>
</reference>
<protein>
    <submittedName>
        <fullName evidence="2">Sgc region protein SgcQ</fullName>
    </submittedName>
</protein>
<evidence type="ECO:0000313" key="2">
    <source>
        <dbReference type="EMBL" id="QDU36169.1"/>
    </source>
</evidence>
<comment type="similarity">
    <text evidence="1">Belongs to the BtpA family.</text>
</comment>
<dbReference type="PIRSF" id="PIRSF005956">
    <property type="entry name" value="BtpA"/>
    <property type="match status" value="1"/>
</dbReference>
<sequence>MTSEDAAGAARFPWTNEARPVIGMVHLMPLPGSPRYGGSFEDVVAAAVRDAEALAEGGISAIMIENFGDVPFFPARVPTEAVTHMTHVAGEIARRIDVPLGINVLRNDGVTAMSIAAAVGAAFVRVNVLSGARVTDQGVIEGIAHDLLRQRSRLGCDSVQILADVDVKHSAPLAARPLADEVQDTIARGCADAVIVSGSGTGAETPLESVRQVKAAAGSTPVLIGSGVTPETLPGLLQEADGVIVGTWLKRGGRVDEPVDVARVRELMGKG</sequence>
<name>A0A517Z173_9PLAN</name>
<dbReference type="InterPro" id="IPR005137">
    <property type="entry name" value="BtpA"/>
</dbReference>